<evidence type="ECO:0000313" key="11">
    <source>
        <dbReference type="Proteomes" id="UP000519182"/>
    </source>
</evidence>
<evidence type="ECO:0000313" key="9">
    <source>
        <dbReference type="Proteomes" id="UP000271797"/>
    </source>
</evidence>
<evidence type="ECO:0000313" key="3">
    <source>
        <dbReference type="EMBL" id="OKV04530.1"/>
    </source>
</evidence>
<dbReference type="Proteomes" id="UP000271797">
    <property type="component" value="Chromosome"/>
</dbReference>
<reference evidence="4 8" key="2">
    <citation type="submission" date="2018-06" db="EMBL/GenBank/DDBJ databases">
        <authorList>
            <consortium name="Pathogen Informatics"/>
            <person name="Doyle S."/>
        </authorList>
    </citation>
    <scope>NUCLEOTIDE SEQUENCE [LARGE SCALE GENOMIC DNA]</scope>
    <source>
        <strain evidence="4 8">NCTC9077</strain>
    </source>
</reference>
<dbReference type="EMBL" id="LR134246">
    <property type="protein sequence ID" value="VED32271.1"/>
    <property type="molecule type" value="Genomic_DNA"/>
</dbReference>
<dbReference type="EMBL" id="AATJYL010000011">
    <property type="protein sequence ID" value="EFM1445276.1"/>
    <property type="molecule type" value="Genomic_DNA"/>
</dbReference>
<dbReference type="Proteomes" id="UP000519182">
    <property type="component" value="Unassembled WGS sequence"/>
</dbReference>
<evidence type="ECO:0000313" key="6">
    <source>
        <dbReference type="EMBL" id="VED32271.1"/>
    </source>
</evidence>
<gene>
    <name evidence="3" type="ORF">AWP47_28180</name>
    <name evidence="1" type="ORF">HEP34_001582</name>
    <name evidence="5" type="ORF">NCTC9044_01667</name>
    <name evidence="4" type="ORF">NCTC9077_00291</name>
    <name evidence="6" type="ORF">NCTC9702_00247</name>
    <name evidence="2" type="ORF">QO046_15015</name>
</gene>
<accession>A0A0Q2YPD9</accession>
<reference evidence="3 7" key="1">
    <citation type="journal article" date="2017" name="Front. Cell. Infect. Microbiol.">
        <title>Chaperone-usher pili loci of human colonization factor-negative enterotoxigenic Escherichia coli.</title>
        <authorList>
            <person name="Del Canto F."/>
            <person name="Vidal R."/>
            <person name="Stine O.C."/>
            <person name="Pop M."/>
        </authorList>
    </citation>
    <scope>NUCLEOTIDE SEQUENCE [LARGE SCALE GENOMIC DNA]</scope>
    <source>
        <strain evidence="3 7">700324</strain>
    </source>
</reference>
<dbReference type="EMBL" id="LR134238">
    <property type="protein sequence ID" value="VED09117.1"/>
    <property type="molecule type" value="Genomic_DNA"/>
</dbReference>
<evidence type="ECO:0000313" key="10">
    <source>
        <dbReference type="Proteomes" id="UP000277930"/>
    </source>
</evidence>
<dbReference type="Proteomes" id="UP001223829">
    <property type="component" value="Unassembled WGS sequence"/>
</dbReference>
<dbReference type="Proteomes" id="UP000185794">
    <property type="component" value="Unassembled WGS sequence"/>
</dbReference>
<dbReference type="Proteomes" id="UP000277930">
    <property type="component" value="Chromosome 1"/>
</dbReference>
<protein>
    <submittedName>
        <fullName evidence="3">Uncharacterized protein</fullName>
    </submittedName>
</protein>
<dbReference type="RefSeq" id="WP_000286426.1">
    <property type="nucleotide sequence ID" value="NZ_AP019538.1"/>
</dbReference>
<proteinExistence type="predicted"/>
<reference evidence="9 10" key="3">
    <citation type="submission" date="2018-12" db="EMBL/GenBank/DDBJ databases">
        <authorList>
            <consortium name="Pathogen Informatics"/>
        </authorList>
    </citation>
    <scope>NUCLEOTIDE SEQUENCE [LARGE SCALE GENOMIC DNA]</scope>
    <source>
        <strain evidence="5 9">NCTC9044</strain>
        <strain evidence="6 10">NCTC9702</strain>
    </source>
</reference>
<dbReference type="Proteomes" id="UP000254495">
    <property type="component" value="Unassembled WGS sequence"/>
</dbReference>
<reference evidence="1 11" key="4">
    <citation type="submission" date="2020-04" db="EMBL/GenBank/DDBJ databases">
        <authorList>
            <consortium name="GenomeTrakr network: Whole genome sequencing for foodborne pathogen traceback"/>
        </authorList>
    </citation>
    <scope>NUCLEOTIDE SEQUENCE [LARGE SCALE GENOMIC DNA]</scope>
    <source>
        <strain evidence="1 11">PSU-2464</strain>
    </source>
</reference>
<dbReference type="EMBL" id="LRKC01000173">
    <property type="protein sequence ID" value="OKV04530.1"/>
    <property type="molecule type" value="Genomic_DNA"/>
</dbReference>
<evidence type="ECO:0000313" key="2">
    <source>
        <dbReference type="EMBL" id="MDK2695676.1"/>
    </source>
</evidence>
<sequence>MYRVKVVWLTENEGGRRSAPPIGRYYPVSRFPEEKTDWQNNAWSVVFELEKPNVTDGRIVSMGCVQFLFDTAPEQWMTKYEAFEIYEGPRKVADVLLIGN</sequence>
<dbReference type="EMBL" id="UGCU01000001">
    <property type="protein sequence ID" value="STJ08693.1"/>
    <property type="molecule type" value="Genomic_DNA"/>
</dbReference>
<evidence type="ECO:0000313" key="4">
    <source>
        <dbReference type="EMBL" id="STJ08693.1"/>
    </source>
</evidence>
<reference evidence="2" key="5">
    <citation type="submission" date="2023-05" db="EMBL/GenBank/DDBJ databases">
        <title>Efficient inhibition of multidrug-resistant Escherichia coli by a new antibiotic combination.</title>
        <authorList>
            <person name="Lin T."/>
        </authorList>
    </citation>
    <scope>NUCLEOTIDE SEQUENCE</scope>
    <source>
        <strain evidence="2">YmmD45</strain>
    </source>
</reference>
<organism evidence="3 7">
    <name type="scientific">Escherichia coli</name>
    <dbReference type="NCBI Taxonomy" id="562"/>
    <lineage>
        <taxon>Bacteria</taxon>
        <taxon>Pseudomonadati</taxon>
        <taxon>Pseudomonadota</taxon>
        <taxon>Gammaproteobacteria</taxon>
        <taxon>Enterobacterales</taxon>
        <taxon>Enterobacteriaceae</taxon>
        <taxon>Escherichia</taxon>
    </lineage>
</organism>
<name>A0A0Q2YPD9_ECOLX</name>
<evidence type="ECO:0000313" key="7">
    <source>
        <dbReference type="Proteomes" id="UP000185794"/>
    </source>
</evidence>
<evidence type="ECO:0000313" key="5">
    <source>
        <dbReference type="EMBL" id="VED09117.1"/>
    </source>
</evidence>
<dbReference type="EMBL" id="JASMQD010000001">
    <property type="protein sequence ID" value="MDK2695676.1"/>
    <property type="molecule type" value="Genomic_DNA"/>
</dbReference>
<evidence type="ECO:0000313" key="1">
    <source>
        <dbReference type="EMBL" id="EFM1445276.1"/>
    </source>
</evidence>
<dbReference type="AlphaFoldDB" id="A0A0Q2YPD9"/>
<evidence type="ECO:0000313" key="8">
    <source>
        <dbReference type="Proteomes" id="UP000254495"/>
    </source>
</evidence>